<evidence type="ECO:0000256" key="1">
    <source>
        <dbReference type="RuleBase" id="RU004273"/>
    </source>
</evidence>
<dbReference type="InterPro" id="IPR004843">
    <property type="entry name" value="Calcineurin-like_PHP"/>
</dbReference>
<comment type="similarity">
    <text evidence="1">Belongs to the PPP phosphatase family.</text>
</comment>
<dbReference type="GO" id="GO:0005634">
    <property type="term" value="C:nucleus"/>
    <property type="evidence" value="ECO:0007669"/>
    <property type="project" value="TreeGrafter"/>
</dbReference>
<dbReference type="PANTHER" id="PTHR11668">
    <property type="entry name" value="SERINE/THREONINE PROTEIN PHOSPHATASE"/>
    <property type="match status" value="1"/>
</dbReference>
<accession>A0A1J4KYU5</accession>
<dbReference type="SUPFAM" id="SSF56300">
    <property type="entry name" value="Metallo-dependent phosphatases"/>
    <property type="match status" value="1"/>
</dbReference>
<dbReference type="RefSeq" id="XP_068367885.1">
    <property type="nucleotide sequence ID" value="XM_068491047.1"/>
</dbReference>
<dbReference type="EC" id="3.1.3.16" evidence="1"/>
<name>A0A1J4KYU5_9EUKA</name>
<dbReference type="InterPro" id="IPR050341">
    <property type="entry name" value="PP1_catalytic_subunit"/>
</dbReference>
<evidence type="ECO:0000313" key="4">
    <source>
        <dbReference type="Proteomes" id="UP000179807"/>
    </source>
</evidence>
<dbReference type="Gene3D" id="3.60.21.10">
    <property type="match status" value="1"/>
</dbReference>
<dbReference type="GO" id="GO:0004722">
    <property type="term" value="F:protein serine/threonine phosphatase activity"/>
    <property type="evidence" value="ECO:0007669"/>
    <property type="project" value="UniProtKB-EC"/>
</dbReference>
<dbReference type="PRINTS" id="PR00114">
    <property type="entry name" value="STPHPHTASE"/>
</dbReference>
<dbReference type="AlphaFoldDB" id="A0A1J4KYU5"/>
<dbReference type="InterPro" id="IPR029052">
    <property type="entry name" value="Metallo-depent_PP-like"/>
</dbReference>
<dbReference type="VEuPathDB" id="TrichDB:TRFO_03022"/>
<comment type="caution">
    <text evidence="3">The sequence shown here is derived from an EMBL/GenBank/DDBJ whole genome shotgun (WGS) entry which is preliminary data.</text>
</comment>
<dbReference type="PANTHER" id="PTHR11668:SF494">
    <property type="entry name" value="PROTEIN PHOSPHATASE, PUTATIVE-RELATED"/>
    <property type="match status" value="1"/>
</dbReference>
<gene>
    <name evidence="3" type="primary">Ppn2</name>
    <name evidence="3" type="ORF">TRFO_03022</name>
</gene>
<evidence type="ECO:0000313" key="3">
    <source>
        <dbReference type="EMBL" id="OHT14749.1"/>
    </source>
</evidence>
<keyword evidence="4" id="KW-1185">Reference proteome</keyword>
<proteinExistence type="inferred from homology"/>
<dbReference type="CDD" id="cd00144">
    <property type="entry name" value="MPP_PPP_family"/>
    <property type="match status" value="1"/>
</dbReference>
<comment type="catalytic activity">
    <reaction evidence="1">
        <text>O-phospho-L-threonyl-[protein] + H2O = L-threonyl-[protein] + phosphate</text>
        <dbReference type="Rhea" id="RHEA:47004"/>
        <dbReference type="Rhea" id="RHEA-COMP:11060"/>
        <dbReference type="Rhea" id="RHEA-COMP:11605"/>
        <dbReference type="ChEBI" id="CHEBI:15377"/>
        <dbReference type="ChEBI" id="CHEBI:30013"/>
        <dbReference type="ChEBI" id="CHEBI:43474"/>
        <dbReference type="ChEBI" id="CHEBI:61977"/>
        <dbReference type="EC" id="3.1.3.16"/>
    </reaction>
</comment>
<organism evidence="3 4">
    <name type="scientific">Tritrichomonas foetus</name>
    <dbReference type="NCBI Taxonomy" id="1144522"/>
    <lineage>
        <taxon>Eukaryota</taxon>
        <taxon>Metamonada</taxon>
        <taxon>Parabasalia</taxon>
        <taxon>Tritrichomonadida</taxon>
        <taxon>Tritrichomonadidae</taxon>
        <taxon>Tritrichomonas</taxon>
    </lineage>
</organism>
<dbReference type="SMART" id="SM00156">
    <property type="entry name" value="PP2Ac"/>
    <property type="match status" value="1"/>
</dbReference>
<dbReference type="GeneID" id="94825751"/>
<dbReference type="Proteomes" id="UP000179807">
    <property type="component" value="Unassembled WGS sequence"/>
</dbReference>
<dbReference type="GO" id="GO:0005737">
    <property type="term" value="C:cytoplasm"/>
    <property type="evidence" value="ECO:0007669"/>
    <property type="project" value="TreeGrafter"/>
</dbReference>
<sequence>MFVSSTQVLAQYQKIYKHENFKPNKVGTEFPLPKFSQLILFDLLNKAKEFFKDQPALVRTTCNTVIIGDLHGSIADLLRIMNEMSKRNYQLLFLGDYVDRGSYSIEVITLLLSLILEHPNRVFLLRGNHEFREINQKYGFYDQIKQEYNNDLLYEEFNNVFDYMPLAAIVGTKTLCVHGGLSPYLNKIEDIEKIDRPVRNFDDRLLRDLMWSDPTHKTSGYVENARGMGQSFGCMVVKLFLSTNAPIERIIRAHQCVDAGVEMPMKNTVYTVFSASNYCKKHRNWSGMIMINEQNELSAANFEPIDAIPREECQHTIVQTVQGSASQIIAKRNTTLCYNLLKKSRPSITKETSMGMRKNLSTFVRTKSVVYPLLPQLFPKEI</sequence>
<dbReference type="Pfam" id="PF00149">
    <property type="entry name" value="Metallophos"/>
    <property type="match status" value="1"/>
</dbReference>
<dbReference type="PROSITE" id="PS00125">
    <property type="entry name" value="SER_THR_PHOSPHATASE"/>
    <property type="match status" value="1"/>
</dbReference>
<dbReference type="EMBL" id="MLAK01000325">
    <property type="protein sequence ID" value="OHT14749.1"/>
    <property type="molecule type" value="Genomic_DNA"/>
</dbReference>
<keyword evidence="1" id="KW-0378">Hydrolase</keyword>
<dbReference type="InterPro" id="IPR006186">
    <property type="entry name" value="Ser/Thr-sp_prot-phosphatase"/>
</dbReference>
<feature type="domain" description="Serine/threonine specific protein phosphatases" evidence="2">
    <location>
        <begin position="125"/>
        <end position="130"/>
    </location>
</feature>
<evidence type="ECO:0000259" key="2">
    <source>
        <dbReference type="PROSITE" id="PS00125"/>
    </source>
</evidence>
<protein>
    <recommendedName>
        <fullName evidence="1">Serine/threonine-protein phosphatase</fullName>
        <ecNumber evidence="1">3.1.3.16</ecNumber>
    </recommendedName>
</protein>
<reference evidence="3" key="1">
    <citation type="submission" date="2016-10" db="EMBL/GenBank/DDBJ databases">
        <authorList>
            <person name="Benchimol M."/>
            <person name="Almeida L.G."/>
            <person name="Vasconcelos A.T."/>
            <person name="Perreira-Neves A."/>
            <person name="Rosa I.A."/>
            <person name="Tasca T."/>
            <person name="Bogo M.R."/>
            <person name="de Souza W."/>
        </authorList>
    </citation>
    <scope>NUCLEOTIDE SEQUENCE [LARGE SCALE GENOMIC DNA]</scope>
    <source>
        <strain evidence="3">K</strain>
    </source>
</reference>